<proteinExistence type="predicted"/>
<accession>A0A5N3UKS7</accession>
<sequence>MPSSHLILCRPLLLLPPTPPSIRVFSNESTLHMMWPKYWSFSFSISPSNEHPGLISFRMDWLDLLAVQGTLKSLLQHHSSKASILQYPNGHVHS</sequence>
<gene>
    <name evidence="1" type="ORF">FD754_025297</name>
</gene>
<organism evidence="1 2">
    <name type="scientific">Muntiacus muntjak</name>
    <name type="common">Barking deer</name>
    <name type="synonym">Indian muntjac</name>
    <dbReference type="NCBI Taxonomy" id="9888"/>
    <lineage>
        <taxon>Eukaryota</taxon>
        <taxon>Metazoa</taxon>
        <taxon>Chordata</taxon>
        <taxon>Craniata</taxon>
        <taxon>Vertebrata</taxon>
        <taxon>Euteleostomi</taxon>
        <taxon>Mammalia</taxon>
        <taxon>Eutheria</taxon>
        <taxon>Laurasiatheria</taxon>
        <taxon>Artiodactyla</taxon>
        <taxon>Ruminantia</taxon>
        <taxon>Pecora</taxon>
        <taxon>Cervidae</taxon>
        <taxon>Muntiacinae</taxon>
        <taxon>Muntiacus</taxon>
    </lineage>
</organism>
<keyword evidence="2" id="KW-1185">Reference proteome</keyword>
<name>A0A5N3UKS7_MUNMU</name>
<dbReference type="EMBL" id="VCEA01011208">
    <property type="protein sequence ID" value="KAB0337232.1"/>
    <property type="molecule type" value="Genomic_DNA"/>
</dbReference>
<dbReference type="AlphaFoldDB" id="A0A5N3UKS7"/>
<dbReference type="Proteomes" id="UP000326458">
    <property type="component" value="Unassembled WGS sequence"/>
</dbReference>
<evidence type="ECO:0000313" key="1">
    <source>
        <dbReference type="EMBL" id="KAB0337232.1"/>
    </source>
</evidence>
<comment type="caution">
    <text evidence="1">The sequence shown here is derived from an EMBL/GenBank/DDBJ whole genome shotgun (WGS) entry which is preliminary data.</text>
</comment>
<protein>
    <submittedName>
        <fullName evidence="1">Uncharacterized protein</fullName>
    </submittedName>
</protein>
<evidence type="ECO:0000313" key="2">
    <source>
        <dbReference type="Proteomes" id="UP000326458"/>
    </source>
</evidence>
<reference evidence="1 2" key="1">
    <citation type="submission" date="2019-06" db="EMBL/GenBank/DDBJ databases">
        <title>Discovery of a novel chromosome fission-fusion reversal in muntjac.</title>
        <authorList>
            <person name="Mudd A.B."/>
            <person name="Bredeson J.V."/>
            <person name="Baum R."/>
            <person name="Hockemeyer D."/>
            <person name="Rokhsar D.S."/>
        </authorList>
    </citation>
    <scope>NUCLEOTIDE SEQUENCE [LARGE SCALE GENOMIC DNA]</scope>
    <source>
        <strain evidence="1">UTSW_UCB_Mm</strain>
        <tissue evidence="1">Fibroblast cell line</tissue>
    </source>
</reference>